<comment type="caution">
    <text evidence="2">The sequence shown here is derived from an EMBL/GenBank/DDBJ whole genome shotgun (WGS) entry which is preliminary data.</text>
</comment>
<protein>
    <submittedName>
        <fullName evidence="2">Glycosyltransferase family 4 protein</fullName>
    </submittedName>
</protein>
<dbReference type="AlphaFoldDB" id="A0A553WAV1"/>
<reference evidence="2 3" key="1">
    <citation type="submission" date="2019-07" db="EMBL/GenBank/DDBJ databases">
        <authorList>
            <person name="Park M."/>
        </authorList>
    </citation>
    <scope>NUCLEOTIDE SEQUENCE [LARGE SCALE GENOMIC DNA]</scope>
    <source>
        <strain evidence="2 3">KCTC32445</strain>
    </source>
</reference>
<dbReference type="PANTHER" id="PTHR12526">
    <property type="entry name" value="GLYCOSYLTRANSFERASE"/>
    <property type="match status" value="1"/>
</dbReference>
<dbReference type="OrthoDB" id="7847955at2"/>
<evidence type="ECO:0000259" key="1">
    <source>
        <dbReference type="Pfam" id="PF00534"/>
    </source>
</evidence>
<keyword evidence="3" id="KW-1185">Reference proteome</keyword>
<dbReference type="Pfam" id="PF00534">
    <property type="entry name" value="Glycos_transf_1"/>
    <property type="match status" value="1"/>
</dbReference>
<gene>
    <name evidence="2" type="ORF">FOM92_11680</name>
</gene>
<dbReference type="Gene3D" id="3.40.50.2000">
    <property type="entry name" value="Glycogen Phosphorylase B"/>
    <property type="match status" value="2"/>
</dbReference>
<name>A0A553WAV1_9SPHN</name>
<dbReference type="GO" id="GO:0016757">
    <property type="term" value="F:glycosyltransferase activity"/>
    <property type="evidence" value="ECO:0007669"/>
    <property type="project" value="InterPro"/>
</dbReference>
<dbReference type="CDD" id="cd03801">
    <property type="entry name" value="GT4_PimA-like"/>
    <property type="match status" value="1"/>
</dbReference>
<dbReference type="InterPro" id="IPR001296">
    <property type="entry name" value="Glyco_trans_1"/>
</dbReference>
<sequence>MKPECVTIAYPMAGDSLGGSHHSLLGLLKGLDPALYYPVIILEKPDGRLAEHFAGFEQRPDPAPPRESFAVGREFSVSKFASTFAGIGRRAALLRDIGSTIVHSNDGRTHATWAFAAKRAGCRLLWHHRADPYAKGLRYLAPLVADQIVAVSNFSLSGMRPSKARQNAQVVFSPFDIDVKADRTIMRQRLLTELGAHEDTIICGYFGSFIDRKRPLEFMDAVAELRAIQNRPVVGVMFGETTYPELETAMRARMQEPDVAGADHIMGYRSPGVDWIAAVDLLLVTAVHEPLGRTLVEAMLVETPVIATDSGGNPEAILAGLGTLVEPDNPAAMARAALDALNNKPALAETTARAKESAKARFSEETHIAKITQIYRDLSPA</sequence>
<keyword evidence="2" id="KW-0808">Transferase</keyword>
<dbReference type="SUPFAM" id="SSF53756">
    <property type="entry name" value="UDP-Glycosyltransferase/glycogen phosphorylase"/>
    <property type="match status" value="1"/>
</dbReference>
<organism evidence="2 3">
    <name type="scientific">Sphingorhabdus contaminans</name>
    <dbReference type="NCBI Taxonomy" id="1343899"/>
    <lineage>
        <taxon>Bacteria</taxon>
        <taxon>Pseudomonadati</taxon>
        <taxon>Pseudomonadota</taxon>
        <taxon>Alphaproteobacteria</taxon>
        <taxon>Sphingomonadales</taxon>
        <taxon>Sphingomonadaceae</taxon>
        <taxon>Sphingorhabdus</taxon>
    </lineage>
</organism>
<dbReference type="Proteomes" id="UP000320160">
    <property type="component" value="Unassembled WGS sequence"/>
</dbReference>
<evidence type="ECO:0000313" key="3">
    <source>
        <dbReference type="Proteomes" id="UP000320160"/>
    </source>
</evidence>
<accession>A0A553WAV1</accession>
<dbReference type="RefSeq" id="WP_143777039.1">
    <property type="nucleotide sequence ID" value="NZ_VKKU01000002.1"/>
</dbReference>
<proteinExistence type="predicted"/>
<feature type="domain" description="Glycosyl transferase family 1" evidence="1">
    <location>
        <begin position="193"/>
        <end position="358"/>
    </location>
</feature>
<evidence type="ECO:0000313" key="2">
    <source>
        <dbReference type="EMBL" id="TSB01819.1"/>
    </source>
</evidence>
<dbReference type="EMBL" id="VKKU01000002">
    <property type="protein sequence ID" value="TSB01819.1"/>
    <property type="molecule type" value="Genomic_DNA"/>
</dbReference>